<evidence type="ECO:0000256" key="4">
    <source>
        <dbReference type="ARBA" id="ARBA00022980"/>
    </source>
</evidence>
<dbReference type="InterPro" id="IPR005485">
    <property type="entry name" value="Rbsml_uL18_euk_arch"/>
</dbReference>
<keyword evidence="8" id="KW-1185">Reference proteome</keyword>
<evidence type="ECO:0000256" key="1">
    <source>
        <dbReference type="ARBA" id="ARBA00007116"/>
    </source>
</evidence>
<dbReference type="PANTHER" id="PTHR23410:SF12">
    <property type="entry name" value="LARGE RIBOSOMAL SUBUNIT PROTEIN UL18"/>
    <property type="match status" value="1"/>
</dbReference>
<accession>G0ECG4</accession>
<reference evidence="7 8" key="1">
    <citation type="journal article" date="2011" name="Stand. Genomic Sci.">
        <title>Complete genome sequence of the hyperthermophilic chemolithoautotroph Pyrolobus fumarii type strain (1A).</title>
        <authorList>
            <person name="Anderson I."/>
            <person name="Goker M."/>
            <person name="Nolan M."/>
            <person name="Lucas S."/>
            <person name="Hammon N."/>
            <person name="Deshpande S."/>
            <person name="Cheng J.F."/>
            <person name="Tapia R."/>
            <person name="Han C."/>
            <person name="Goodwin L."/>
            <person name="Pitluck S."/>
            <person name="Huntemann M."/>
            <person name="Liolios K."/>
            <person name="Ivanova N."/>
            <person name="Pagani I."/>
            <person name="Mavromatis K."/>
            <person name="Ovchinikova G."/>
            <person name="Pati A."/>
            <person name="Chen A."/>
            <person name="Palaniappan K."/>
            <person name="Land M."/>
            <person name="Hauser L."/>
            <person name="Brambilla E.M."/>
            <person name="Huber H."/>
            <person name="Yasawong M."/>
            <person name="Rohde M."/>
            <person name="Spring S."/>
            <person name="Abt B."/>
            <person name="Sikorski J."/>
            <person name="Wirth R."/>
            <person name="Detter J.C."/>
            <person name="Woyke T."/>
            <person name="Bristow J."/>
            <person name="Eisen J.A."/>
            <person name="Markowitz V."/>
            <person name="Hugenholtz P."/>
            <person name="Kyrpides N.C."/>
            <person name="Klenk H.P."/>
            <person name="Lapidus A."/>
        </authorList>
    </citation>
    <scope>NUCLEOTIDE SEQUENCE [LARGE SCALE GENOMIC DNA]</scope>
    <source>
        <strain evidence="8">DSM 11204 / 1A</strain>
    </source>
</reference>
<dbReference type="HOGENOM" id="CLU_056222_2_0_2"/>
<comment type="subunit">
    <text evidence="6">Part of the 50S ribosomal subunit. Contacts the 5S and 23S rRNAs.</text>
</comment>
<dbReference type="InterPro" id="IPR057268">
    <property type="entry name" value="Ribosomal_L18"/>
</dbReference>
<comment type="similarity">
    <text evidence="1 6">Belongs to the universal ribosomal protein uL18 family.</text>
</comment>
<dbReference type="GO" id="GO:0008097">
    <property type="term" value="F:5S rRNA binding"/>
    <property type="evidence" value="ECO:0007669"/>
    <property type="project" value="InterPro"/>
</dbReference>
<keyword evidence="2 6" id="KW-0699">rRNA-binding</keyword>
<dbReference type="PANTHER" id="PTHR23410">
    <property type="entry name" value="RIBOSOMAL PROTEIN L5-RELATED"/>
    <property type="match status" value="1"/>
</dbReference>
<evidence type="ECO:0000313" key="7">
    <source>
        <dbReference type="EMBL" id="AEM39534.1"/>
    </source>
</evidence>
<evidence type="ECO:0000256" key="6">
    <source>
        <dbReference type="HAMAP-Rule" id="MF_01337"/>
    </source>
</evidence>
<evidence type="ECO:0000256" key="2">
    <source>
        <dbReference type="ARBA" id="ARBA00022730"/>
    </source>
</evidence>
<dbReference type="HAMAP" id="MF_01337_A">
    <property type="entry name" value="Ribosomal_uL18_A"/>
    <property type="match status" value="1"/>
</dbReference>
<evidence type="ECO:0000313" key="8">
    <source>
        <dbReference type="Proteomes" id="UP000001037"/>
    </source>
</evidence>
<dbReference type="CDD" id="cd00432">
    <property type="entry name" value="Ribosomal_L18_L5e"/>
    <property type="match status" value="1"/>
</dbReference>
<evidence type="ECO:0000256" key="3">
    <source>
        <dbReference type="ARBA" id="ARBA00022884"/>
    </source>
</evidence>
<dbReference type="InterPro" id="IPR057267">
    <property type="entry name" value="Rbsml_uL18_arch"/>
</dbReference>
<evidence type="ECO:0000256" key="5">
    <source>
        <dbReference type="ARBA" id="ARBA00023274"/>
    </source>
</evidence>
<dbReference type="Gene3D" id="3.30.420.100">
    <property type="match status" value="1"/>
</dbReference>
<dbReference type="AlphaFoldDB" id="G0ECG4"/>
<dbReference type="NCBIfam" id="NF006342">
    <property type="entry name" value="PRK08569.1"/>
    <property type="match status" value="1"/>
</dbReference>
<proteinExistence type="inferred from homology"/>
<dbReference type="GO" id="GO:0006412">
    <property type="term" value="P:translation"/>
    <property type="evidence" value="ECO:0007669"/>
    <property type="project" value="UniProtKB-UniRule"/>
</dbReference>
<dbReference type="KEGG" id="pfm:Pyrfu_1678"/>
<dbReference type="GO" id="GO:0022625">
    <property type="term" value="C:cytosolic large ribosomal subunit"/>
    <property type="evidence" value="ECO:0007669"/>
    <property type="project" value="TreeGrafter"/>
</dbReference>
<comment type="function">
    <text evidence="6">This is one of the proteins that bind and probably mediate the attachment of the 5S RNA into the large ribosomal subunit, where it forms part of the central protuberance.</text>
</comment>
<dbReference type="eggNOG" id="arCOG04088">
    <property type="taxonomic scope" value="Archaea"/>
</dbReference>
<dbReference type="STRING" id="694429.Pyrfu_1678"/>
<keyword evidence="3 6" id="KW-0694">RNA-binding</keyword>
<dbReference type="Pfam" id="PF17144">
    <property type="entry name" value="Ribosomal_L5e"/>
    <property type="match status" value="2"/>
</dbReference>
<dbReference type="GO" id="GO:0000027">
    <property type="term" value="P:ribosomal large subunit assembly"/>
    <property type="evidence" value="ECO:0007669"/>
    <property type="project" value="TreeGrafter"/>
</dbReference>
<dbReference type="InParanoid" id="G0ECG4"/>
<organism evidence="7 8">
    <name type="scientific">Pyrolobus fumarii (strain DSM 11204 / 1A)</name>
    <dbReference type="NCBI Taxonomy" id="694429"/>
    <lineage>
        <taxon>Archaea</taxon>
        <taxon>Thermoproteota</taxon>
        <taxon>Thermoprotei</taxon>
        <taxon>Desulfurococcales</taxon>
        <taxon>Pyrodictiaceae</taxon>
        <taxon>Pyrolobus</taxon>
    </lineage>
</organism>
<dbReference type="EMBL" id="CP002838">
    <property type="protein sequence ID" value="AEM39534.1"/>
    <property type="molecule type" value="Genomic_DNA"/>
</dbReference>
<dbReference type="SUPFAM" id="SSF53137">
    <property type="entry name" value="Translational machinery components"/>
    <property type="match status" value="1"/>
</dbReference>
<dbReference type="Proteomes" id="UP000001037">
    <property type="component" value="Chromosome"/>
</dbReference>
<sequence>MGGGVSNEYGAARLYRGFCEPRLRGSSLARGPRYKVPRRRRREGKTNYYKRYVMILSGHPRFVVRKTNKYIWVMVVKAKPEGDITVAAAHSRELVKKYGWKGGTKNVPAAYLTGLLAALRALKAGIRYAAPDIGLHRPTRGAKVFAAIKAANDVGLEVPMSPEVAPSEERIRGEHIAKYAEMLETSNPELFERRFSMYLKAGLNPKDLPKHFEEVKTRILEDYKDVLAAVKAGGGVEGGGESN</sequence>
<keyword evidence="4 6" id="KW-0689">Ribosomal protein</keyword>
<dbReference type="GO" id="GO:0003735">
    <property type="term" value="F:structural constituent of ribosome"/>
    <property type="evidence" value="ECO:0007669"/>
    <property type="project" value="InterPro"/>
</dbReference>
<protein>
    <recommendedName>
        <fullName evidence="6">Large ribosomal subunit protein uL18</fullName>
    </recommendedName>
</protein>
<dbReference type="FunCoup" id="G0ECG4">
    <property type="interactions" value="193"/>
</dbReference>
<keyword evidence="5 6" id="KW-0687">Ribonucleoprotein</keyword>
<name>G0ECG4_PYRF1</name>
<gene>
    <name evidence="6" type="primary">rpl18</name>
    <name evidence="7" type="ordered locus">Pyrfu_1678</name>
</gene>